<dbReference type="eggNOG" id="COG0288">
    <property type="taxonomic scope" value="Bacteria"/>
</dbReference>
<dbReference type="Gene3D" id="3.40.1050.10">
    <property type="entry name" value="Carbonic anhydrase"/>
    <property type="match status" value="1"/>
</dbReference>
<evidence type="ECO:0000256" key="3">
    <source>
        <dbReference type="SAM" id="MobiDB-lite"/>
    </source>
</evidence>
<sequence>MAKENCPQEEAPLVHLSMTFDAARQSPNRFAEDPNDSRRPDPSQTAPHKPMCPEKVGKLIVQGNNHYASFIRHCKEIADKYASNSVSASLEETFRIFLNKDEIGTKNSHISHQTPYAAVLSCIDARVPPELITGQAANDMFAVRTAGNFLLERGEARGSLEFVLNNYATRPKHEKKGTDGSGKPEEVKPLSVVLVLGHTQCGAIKAAYNAVVAEKNQPVLSQKEGPIKESAHPSLDAIVDRLKTIVRIVMMLNPDIKDPDRLMNRVCHFNTMLNYLDIKRMANAVGLGEGFDVFYGSYHVENCLICSTNLPGKPESKFMKALKREEEGRHPIPDVFESLKRHGSAPATELGTHAKEFIEGSLLDAMKQEADEFADASRNN</sequence>
<keyword evidence="2" id="KW-0479">Metal-binding</keyword>
<comment type="cofactor">
    <cofactor evidence="2">
        <name>Zn(2+)</name>
        <dbReference type="ChEBI" id="CHEBI:29105"/>
    </cofactor>
    <text evidence="2">Binds 1 zinc ion per subunit.</text>
</comment>
<dbReference type="RefSeq" id="WP_015243804.1">
    <property type="nucleotide sequence ID" value="NC_019892.1"/>
</dbReference>
<dbReference type="InterPro" id="IPR001765">
    <property type="entry name" value="Carbonic_anhydrase"/>
</dbReference>
<organism evidence="4 5">
    <name type="scientific">Singulisphaera acidiphila (strain ATCC BAA-1392 / DSM 18658 / VKM B-2454 / MOB10)</name>
    <dbReference type="NCBI Taxonomy" id="886293"/>
    <lineage>
        <taxon>Bacteria</taxon>
        <taxon>Pseudomonadati</taxon>
        <taxon>Planctomycetota</taxon>
        <taxon>Planctomycetia</taxon>
        <taxon>Isosphaerales</taxon>
        <taxon>Isosphaeraceae</taxon>
        <taxon>Singulisphaera</taxon>
    </lineage>
</organism>
<evidence type="ECO:0000256" key="2">
    <source>
        <dbReference type="PIRSR" id="PIRSR601765-1"/>
    </source>
</evidence>
<dbReference type="OrthoDB" id="9769739at2"/>
<dbReference type="GO" id="GO:0008270">
    <property type="term" value="F:zinc ion binding"/>
    <property type="evidence" value="ECO:0007669"/>
    <property type="project" value="InterPro"/>
</dbReference>
<dbReference type="Proteomes" id="UP000010798">
    <property type="component" value="Chromosome"/>
</dbReference>
<protein>
    <submittedName>
        <fullName evidence="4">Carbonic anhydrase</fullName>
    </submittedName>
</protein>
<feature type="region of interest" description="Disordered" evidence="3">
    <location>
        <begin position="1"/>
        <end position="53"/>
    </location>
</feature>
<dbReference type="GO" id="GO:0004089">
    <property type="term" value="F:carbonate dehydratase activity"/>
    <property type="evidence" value="ECO:0007669"/>
    <property type="project" value="InterPro"/>
</dbReference>
<feature type="binding site" evidence="2">
    <location>
        <position position="198"/>
    </location>
    <ligand>
        <name>Zn(2+)</name>
        <dbReference type="ChEBI" id="CHEBI:29105"/>
    </ligand>
</feature>
<dbReference type="HOGENOM" id="CLU_727400_0_0_0"/>
<evidence type="ECO:0000313" key="5">
    <source>
        <dbReference type="Proteomes" id="UP000010798"/>
    </source>
</evidence>
<accession>L0D5A8</accession>
<keyword evidence="5" id="KW-1185">Reference proteome</keyword>
<dbReference type="PANTHER" id="PTHR11002:SF79">
    <property type="entry name" value="CARBONIC ANHYDRASE 2"/>
    <property type="match status" value="1"/>
</dbReference>
<gene>
    <name evidence="4" type="ordered locus">Sinac_0163</name>
</gene>
<dbReference type="AlphaFoldDB" id="L0D5A8"/>
<evidence type="ECO:0000256" key="1">
    <source>
        <dbReference type="ARBA" id="ARBA00006217"/>
    </source>
</evidence>
<comment type="similarity">
    <text evidence="1">Belongs to the beta-class carbonic anhydrase family.</text>
</comment>
<feature type="binding site" evidence="2">
    <location>
        <position position="124"/>
    </location>
    <ligand>
        <name>Zn(2+)</name>
        <dbReference type="ChEBI" id="CHEBI:29105"/>
    </ligand>
</feature>
<dbReference type="SMART" id="SM00947">
    <property type="entry name" value="Pro_CA"/>
    <property type="match status" value="1"/>
</dbReference>
<feature type="compositionally biased region" description="Basic and acidic residues" evidence="3">
    <location>
        <begin position="30"/>
        <end position="41"/>
    </location>
</feature>
<dbReference type="InterPro" id="IPR036874">
    <property type="entry name" value="Carbonic_anhydrase_sf"/>
</dbReference>
<keyword evidence="2" id="KW-0862">Zinc</keyword>
<feature type="binding site" evidence="2">
    <location>
        <position position="201"/>
    </location>
    <ligand>
        <name>Zn(2+)</name>
        <dbReference type="ChEBI" id="CHEBI:29105"/>
    </ligand>
</feature>
<name>L0D5A8_SINAD</name>
<dbReference type="EMBL" id="CP003364">
    <property type="protein sequence ID" value="AGA24619.1"/>
    <property type="molecule type" value="Genomic_DNA"/>
</dbReference>
<dbReference type="STRING" id="886293.Sinac_0163"/>
<evidence type="ECO:0000313" key="4">
    <source>
        <dbReference type="EMBL" id="AGA24619.1"/>
    </source>
</evidence>
<dbReference type="SUPFAM" id="SSF53056">
    <property type="entry name" value="beta-carbonic anhydrase, cab"/>
    <property type="match status" value="2"/>
</dbReference>
<dbReference type="KEGG" id="saci:Sinac_0163"/>
<feature type="binding site" evidence="2">
    <location>
        <position position="122"/>
    </location>
    <ligand>
        <name>Zn(2+)</name>
        <dbReference type="ChEBI" id="CHEBI:29105"/>
    </ligand>
</feature>
<dbReference type="Pfam" id="PF00484">
    <property type="entry name" value="Pro_CA"/>
    <property type="match status" value="1"/>
</dbReference>
<proteinExistence type="inferred from homology"/>
<reference evidence="4 5" key="1">
    <citation type="submission" date="2012-02" db="EMBL/GenBank/DDBJ databases">
        <title>Complete sequence of chromosome of Singulisphaera acidiphila DSM 18658.</title>
        <authorList>
            <consortium name="US DOE Joint Genome Institute (JGI-PGF)"/>
            <person name="Lucas S."/>
            <person name="Copeland A."/>
            <person name="Lapidus A."/>
            <person name="Glavina del Rio T."/>
            <person name="Dalin E."/>
            <person name="Tice H."/>
            <person name="Bruce D."/>
            <person name="Goodwin L."/>
            <person name="Pitluck S."/>
            <person name="Peters L."/>
            <person name="Ovchinnikova G."/>
            <person name="Chertkov O."/>
            <person name="Kyrpides N."/>
            <person name="Mavromatis K."/>
            <person name="Ivanova N."/>
            <person name="Brettin T."/>
            <person name="Detter J.C."/>
            <person name="Han C."/>
            <person name="Larimer F."/>
            <person name="Land M."/>
            <person name="Hauser L."/>
            <person name="Markowitz V."/>
            <person name="Cheng J.-F."/>
            <person name="Hugenholtz P."/>
            <person name="Woyke T."/>
            <person name="Wu D."/>
            <person name="Tindall B."/>
            <person name="Pomrenke H."/>
            <person name="Brambilla E."/>
            <person name="Klenk H.-P."/>
            <person name="Eisen J.A."/>
        </authorList>
    </citation>
    <scope>NUCLEOTIDE SEQUENCE [LARGE SCALE GENOMIC DNA]</scope>
    <source>
        <strain evidence="5">ATCC BAA-1392 / DSM 18658 / VKM B-2454 / MOB10</strain>
    </source>
</reference>
<dbReference type="PANTHER" id="PTHR11002">
    <property type="entry name" value="CARBONIC ANHYDRASE"/>
    <property type="match status" value="1"/>
</dbReference>